<dbReference type="RefSeq" id="WP_013561978.1">
    <property type="nucleotide sequence ID" value="NC_014961.1"/>
</dbReference>
<dbReference type="GeneID" id="10153133"/>
<dbReference type="OrthoDB" id="34582at2157"/>
<accession>E8R8D0</accession>
<dbReference type="PANTHER" id="PTHR13696">
    <property type="entry name" value="P-LOOP CONTAINING NUCLEOSIDE TRIPHOSPHATE HYDROLASE"/>
    <property type="match status" value="1"/>
</dbReference>
<dbReference type="InterPro" id="IPR025669">
    <property type="entry name" value="AAA_dom"/>
</dbReference>
<dbReference type="STRING" id="765177.Desmu_0440"/>
<keyword evidence="3" id="KW-1185">Reference proteome</keyword>
<dbReference type="CDD" id="cd02042">
    <property type="entry name" value="ParAB_family"/>
    <property type="match status" value="1"/>
</dbReference>
<dbReference type="PANTHER" id="PTHR13696:SF52">
    <property type="entry name" value="PARA FAMILY PROTEIN CT_582"/>
    <property type="match status" value="1"/>
</dbReference>
<feature type="domain" description="AAA" evidence="1">
    <location>
        <begin position="3"/>
        <end position="170"/>
    </location>
</feature>
<dbReference type="KEGG" id="dmu:Desmu_0440"/>
<gene>
    <name evidence="2" type="ordered locus">Desmu_0440</name>
</gene>
<dbReference type="EMBL" id="CP002363">
    <property type="protein sequence ID" value="ADV64756.1"/>
    <property type="molecule type" value="Genomic_DNA"/>
</dbReference>
<name>E8R8D0_DESM0</name>
<dbReference type="Proteomes" id="UP000001068">
    <property type="component" value="Chromosome"/>
</dbReference>
<reference evidence="2 3" key="2">
    <citation type="journal article" date="2011" name="Stand. Genomic Sci.">
        <title>Complete genome sequence of Desulfurococcus mucosus type strain (O7/1).</title>
        <authorList>
            <person name="Wirth R."/>
            <person name="Chertkov O."/>
            <person name="Held B."/>
            <person name="Lapidus A."/>
            <person name="Nolan M."/>
            <person name="Lucas S."/>
            <person name="Hammon N."/>
            <person name="Deshpande S."/>
            <person name="Cheng J.F."/>
            <person name="Tapia R."/>
            <person name="Han C."/>
            <person name="Goodwin L."/>
            <person name="Pitluck S."/>
            <person name="Liolios K."/>
            <person name="Ioanna P."/>
            <person name="Ivanova N."/>
            <person name="Mavromatis K."/>
            <person name="Mikhailova N."/>
            <person name="Pati A."/>
            <person name="Chen A."/>
            <person name="Palaniappan K."/>
            <person name="Land M."/>
            <person name="Hauser L."/>
            <person name="Chang Y.J."/>
            <person name="Jeffries C.D."/>
            <person name="Bilek Y."/>
            <person name="Hader T."/>
            <person name="Rohde M."/>
            <person name="Spring S."/>
            <person name="Sikorski J."/>
            <person name="Goker M."/>
            <person name="Woyke T."/>
            <person name="Bristow J."/>
            <person name="Eisen J.A."/>
            <person name="Markowitz V."/>
            <person name="Hugenholtz P."/>
            <person name="Kyrpides N.C."/>
            <person name="Klenk H.P."/>
        </authorList>
    </citation>
    <scope>NUCLEOTIDE SEQUENCE [LARGE SCALE GENOMIC DNA]</scope>
    <source>
        <strain evidence="3">ATCC 35584 / DSM 2162 / JCM 9187 / O7/1</strain>
    </source>
</reference>
<dbReference type="SUPFAM" id="SSF52540">
    <property type="entry name" value="P-loop containing nucleoside triphosphate hydrolases"/>
    <property type="match status" value="1"/>
</dbReference>
<evidence type="ECO:0000313" key="3">
    <source>
        <dbReference type="Proteomes" id="UP000001068"/>
    </source>
</evidence>
<evidence type="ECO:0000313" key="2">
    <source>
        <dbReference type="EMBL" id="ADV64756.1"/>
    </source>
</evidence>
<proteinExistence type="predicted"/>
<dbReference type="Pfam" id="PF13614">
    <property type="entry name" value="AAA_31"/>
    <property type="match status" value="1"/>
</dbReference>
<protein>
    <recommendedName>
        <fullName evidence="1">AAA domain-containing protein</fullName>
    </recommendedName>
</protein>
<evidence type="ECO:0000259" key="1">
    <source>
        <dbReference type="Pfam" id="PF13614"/>
    </source>
</evidence>
<dbReference type="HOGENOM" id="CLU_037612_4_2_2"/>
<reference evidence="3" key="1">
    <citation type="submission" date="2010-11" db="EMBL/GenBank/DDBJ databases">
        <title>The complete genome of Desulfurococcus mucosus DSM 2162.</title>
        <authorList>
            <consortium name="US DOE Joint Genome Institute (JGI-PGF)"/>
            <person name="Lucas S."/>
            <person name="Copeland A."/>
            <person name="Lapidus A."/>
            <person name="Bruce D."/>
            <person name="Goodwin L."/>
            <person name="Pitluck S."/>
            <person name="Kyrpides N."/>
            <person name="Mavromatis K."/>
            <person name="Pagani I."/>
            <person name="Ivanova N."/>
            <person name="Ovchinnikova G."/>
            <person name="Chertkov O."/>
            <person name="Held B."/>
            <person name="Brettin T."/>
            <person name="Detter J.C."/>
            <person name="Tapia R."/>
            <person name="Han C."/>
            <person name="Land M."/>
            <person name="Hauser L."/>
            <person name="Markowitz V."/>
            <person name="Cheng J.-F."/>
            <person name="Hugenholtz P."/>
            <person name="Woyke T."/>
            <person name="Wu D."/>
            <person name="Wirth R."/>
            <person name="Bilek Y."/>
            <person name="Hader T."/>
            <person name="Klenk H.-P."/>
            <person name="Eisen J.A."/>
        </authorList>
    </citation>
    <scope>NUCLEOTIDE SEQUENCE [LARGE SCALE GENOMIC DNA]</scope>
    <source>
        <strain evidence="3">ATCC 35584 / DSM 2162 / JCM 9187 / O7/1</strain>
    </source>
</reference>
<dbReference type="InterPro" id="IPR027417">
    <property type="entry name" value="P-loop_NTPase"/>
</dbReference>
<sequence length="285" mass="32426">MPNVITVTNQKGGTGKTTLSALLGIGLASKGYNVLLIDLDPQAHLSSLFVKITNLENVSDGAIEMAQDLRFNIRPINIGTRGRLGLIASGLNYIIKVYRGMIPSTDPYAIYKRIEREPAITRNYDYVICDTPPELFPPTIWGLFAADYIIIPSNLEELSILGTKLLIKEVLPEVIMYSKKNVRVLGMALINISKKYGQDTFNKLNDALTRFIRNLPVPVRERFYARPLFQARIHRHEELKDLPYRPRRWELPLKRVVDRSAELRIEVQSFVDELISRMSNFAGLQ</sequence>
<dbReference type="Gene3D" id="3.40.50.300">
    <property type="entry name" value="P-loop containing nucleotide triphosphate hydrolases"/>
    <property type="match status" value="1"/>
</dbReference>
<dbReference type="InterPro" id="IPR050678">
    <property type="entry name" value="DNA_Partitioning_ATPase"/>
</dbReference>
<dbReference type="eggNOG" id="arCOG00586">
    <property type="taxonomic scope" value="Archaea"/>
</dbReference>
<organism evidence="2 3">
    <name type="scientific">Desulfurococcus mucosus (strain ATCC 35584 / DSM 2162 / JCM 9187 / O7/1)</name>
    <dbReference type="NCBI Taxonomy" id="765177"/>
    <lineage>
        <taxon>Archaea</taxon>
        <taxon>Thermoproteota</taxon>
        <taxon>Thermoprotei</taxon>
        <taxon>Desulfurococcales</taxon>
        <taxon>Desulfurococcaceae</taxon>
        <taxon>Desulfurococcus</taxon>
    </lineage>
</organism>
<dbReference type="AlphaFoldDB" id="E8R8D0"/>